<evidence type="ECO:0000313" key="2">
    <source>
        <dbReference type="EMBL" id="KAG5680966.1"/>
    </source>
</evidence>
<dbReference type="Proteomes" id="UP001107558">
    <property type="component" value="Chromosome 1"/>
</dbReference>
<proteinExistence type="predicted"/>
<feature type="region of interest" description="Disordered" evidence="1">
    <location>
        <begin position="66"/>
        <end position="172"/>
    </location>
</feature>
<keyword evidence="3" id="KW-1185">Reference proteome</keyword>
<dbReference type="AlphaFoldDB" id="A0A9J6CH96"/>
<comment type="caution">
    <text evidence="2">The sequence shown here is derived from an EMBL/GenBank/DDBJ whole genome shotgun (WGS) entry which is preliminary data.</text>
</comment>
<organism evidence="2 3">
    <name type="scientific">Polypedilum vanderplanki</name>
    <name type="common">Sleeping chironomid midge</name>
    <dbReference type="NCBI Taxonomy" id="319348"/>
    <lineage>
        <taxon>Eukaryota</taxon>
        <taxon>Metazoa</taxon>
        <taxon>Ecdysozoa</taxon>
        <taxon>Arthropoda</taxon>
        <taxon>Hexapoda</taxon>
        <taxon>Insecta</taxon>
        <taxon>Pterygota</taxon>
        <taxon>Neoptera</taxon>
        <taxon>Endopterygota</taxon>
        <taxon>Diptera</taxon>
        <taxon>Nematocera</taxon>
        <taxon>Chironomoidea</taxon>
        <taxon>Chironomidae</taxon>
        <taxon>Chironominae</taxon>
        <taxon>Polypedilum</taxon>
        <taxon>Polypedilum</taxon>
    </lineage>
</organism>
<feature type="compositionally biased region" description="Basic residues" evidence="1">
    <location>
        <begin position="66"/>
        <end position="80"/>
    </location>
</feature>
<dbReference type="EMBL" id="JADBJN010000001">
    <property type="protein sequence ID" value="KAG5680966.1"/>
    <property type="molecule type" value="Genomic_DNA"/>
</dbReference>
<protein>
    <submittedName>
        <fullName evidence="2">Uncharacterized protein</fullName>
    </submittedName>
</protein>
<name>A0A9J6CH96_POLVA</name>
<dbReference type="OrthoDB" id="7739225at2759"/>
<reference evidence="2" key="1">
    <citation type="submission" date="2021-03" db="EMBL/GenBank/DDBJ databases">
        <title>Chromosome level genome of the anhydrobiotic midge Polypedilum vanderplanki.</title>
        <authorList>
            <person name="Yoshida Y."/>
            <person name="Kikawada T."/>
            <person name="Gusev O."/>
        </authorList>
    </citation>
    <scope>NUCLEOTIDE SEQUENCE</scope>
    <source>
        <strain evidence="2">NIAS01</strain>
        <tissue evidence="2">Whole body or cell culture</tissue>
    </source>
</reference>
<sequence>MLFISLIRAHYAIRVDTDATTVTEKSESAVDQPKAEALTLVIKKHVPLRPVKVIERKDDVVVIHTSKRSKRKQTTRRQRRPSNQYRSKIKHNSAVGSPSNFGGFKDFSSNDSRFAPFSQKPGRATNKYKYGPPNSKSSSSPPVTSYEYNAPPPRRPQSQPSRHSHGSPASSFNHIESHYAAQPVTLQQQQSNNLPSFSINSAEPPQNNNYFNNEITKFSSQQPSNTFFNNEISKFPTISSFPLGGGSSFDIPKTSYGEPVRSASNIDTTSYQFNSNVVSALNNLNKVNSNKVSTSNSNNFPKLPAKYETSDFSTPTRHNPLNSNSFTSDFTTFDLGEKSTKLSTNSNYPNRFNKFNNYDYDFRNHKTPLLSNIDDDEDDEDDEDLDYLYSTTARPKLRITPTTTTEFTTTTRKFKKGVFGKRKRPVKFAQEHNLDTDDLRDAFTDATNDDFHEVALNSEDFLNFDSQRNVKKNHLSELRSNLKLAKKNPALRSALGEDFQILSVQKSLEKNPSTAGDIFQRRRDENFREFRVGGDIRFSEAAPVVWNGDMNNKPLNHRF</sequence>
<accession>A0A9J6CH96</accession>
<feature type="region of interest" description="Disordered" evidence="1">
    <location>
        <begin position="194"/>
        <end position="213"/>
    </location>
</feature>
<gene>
    <name evidence="2" type="ORF">PVAND_010441</name>
</gene>
<feature type="compositionally biased region" description="Low complexity" evidence="1">
    <location>
        <begin position="127"/>
        <end position="148"/>
    </location>
</feature>
<evidence type="ECO:0000313" key="3">
    <source>
        <dbReference type="Proteomes" id="UP001107558"/>
    </source>
</evidence>
<evidence type="ECO:0000256" key="1">
    <source>
        <dbReference type="SAM" id="MobiDB-lite"/>
    </source>
</evidence>